<dbReference type="InterPro" id="IPR009094">
    <property type="entry name" value="DiS-bond_isomerase_DsbC/G_N_sf"/>
</dbReference>
<dbReference type="eggNOG" id="COG1651">
    <property type="taxonomic scope" value="Bacteria"/>
</dbReference>
<evidence type="ECO:0000256" key="4">
    <source>
        <dbReference type="ARBA" id="ARBA00022764"/>
    </source>
</evidence>
<dbReference type="STRING" id="56780.SYN_01858"/>
<dbReference type="Pfam" id="PF10411">
    <property type="entry name" value="DsbC_N"/>
    <property type="match status" value="1"/>
</dbReference>
<keyword evidence="11" id="KW-1185">Reference proteome</keyword>
<sequence length="239" mass="26492">MLLKKIMPAVMAMFLCAAVSHAEESITIQILHKSFPNVKAEKAGKSVIPGLYEVEAGNNVFYFEPRNGYLIFGDIITKEGKNLTAEKRQELLARRVKEIPLEKGIKIGGGKNVVIEFTDPDCPFCRKAADWLEKNREGVTRYVFLYPITRLHPGADAKAKYILGAKDQEKAYHEVMSGALDSIDAGKLKLTEKAGTLLEEHKQLAIKAGVFATPTLWVNGKHVPGADIPLIEKYLKGEK</sequence>
<evidence type="ECO:0000256" key="3">
    <source>
        <dbReference type="ARBA" id="ARBA00022729"/>
    </source>
</evidence>
<keyword evidence="5" id="KW-1015">Disulfide bond</keyword>
<dbReference type="Gene3D" id="3.10.450.70">
    <property type="entry name" value="Disulphide bond isomerase, DsbC/G, N-terminal"/>
    <property type="match status" value="1"/>
</dbReference>
<keyword evidence="3 7" id="KW-0732">Signal</keyword>
<dbReference type="SUPFAM" id="SSF52833">
    <property type="entry name" value="Thioredoxin-like"/>
    <property type="match status" value="1"/>
</dbReference>
<evidence type="ECO:0000313" key="11">
    <source>
        <dbReference type="Proteomes" id="UP000001933"/>
    </source>
</evidence>
<evidence type="ECO:0000259" key="9">
    <source>
        <dbReference type="Pfam" id="PF13098"/>
    </source>
</evidence>
<keyword evidence="4" id="KW-0574">Periplasm</keyword>
<comment type="subcellular location">
    <subcellularLocation>
        <location evidence="1">Periplasm</location>
    </subcellularLocation>
</comment>
<dbReference type="AlphaFoldDB" id="Q2LTY9"/>
<dbReference type="GO" id="GO:0042597">
    <property type="term" value="C:periplasmic space"/>
    <property type="evidence" value="ECO:0007669"/>
    <property type="project" value="UniProtKB-SubCell"/>
</dbReference>
<evidence type="ECO:0000313" key="10">
    <source>
        <dbReference type="EMBL" id="ABC77550.1"/>
    </source>
</evidence>
<dbReference type="KEGG" id="sat:SYN_01858"/>
<comment type="similarity">
    <text evidence="2">Belongs to the thioredoxin family. DsbC subfamily.</text>
</comment>
<name>Q2LTY9_SYNAS</name>
<keyword evidence="6" id="KW-0676">Redox-active center</keyword>
<evidence type="ECO:0000256" key="5">
    <source>
        <dbReference type="ARBA" id="ARBA00023157"/>
    </source>
</evidence>
<dbReference type="PANTHER" id="PTHR35272">
    <property type="entry name" value="THIOL:DISULFIDE INTERCHANGE PROTEIN DSBC-RELATED"/>
    <property type="match status" value="1"/>
</dbReference>
<dbReference type="EMBL" id="CP000252">
    <property type="protein sequence ID" value="ABC77550.1"/>
    <property type="molecule type" value="Genomic_DNA"/>
</dbReference>
<dbReference type="InParanoid" id="Q2LTY9"/>
<feature type="chain" id="PRO_5039928476" evidence="7">
    <location>
        <begin position="23"/>
        <end position="239"/>
    </location>
</feature>
<dbReference type="HOGENOM" id="CLU_083593_1_1_7"/>
<dbReference type="RefSeq" id="WP_011417572.1">
    <property type="nucleotide sequence ID" value="NC_007759.1"/>
</dbReference>
<evidence type="ECO:0000256" key="7">
    <source>
        <dbReference type="SAM" id="SignalP"/>
    </source>
</evidence>
<reference evidence="10 11" key="1">
    <citation type="journal article" date="2007" name="Proc. Natl. Acad. Sci. U.S.A.">
        <title>The genome of Syntrophus aciditrophicus: life at the thermodynamic limit of microbial growth.</title>
        <authorList>
            <person name="McInerney M.J."/>
            <person name="Rohlin L."/>
            <person name="Mouttaki H."/>
            <person name="Kim U."/>
            <person name="Krupp R.S."/>
            <person name="Rios-Hernandez L."/>
            <person name="Sieber J."/>
            <person name="Struchtemeyer C.G."/>
            <person name="Bhattacharyya A."/>
            <person name="Campbell J.W."/>
            <person name="Gunsalus R.P."/>
        </authorList>
    </citation>
    <scope>NUCLEOTIDE SEQUENCE [LARGE SCALE GENOMIC DNA]</scope>
    <source>
        <strain evidence="10 11">SB</strain>
    </source>
</reference>
<dbReference type="InterPro" id="IPR033954">
    <property type="entry name" value="DiS-bond_Isoase_DsbC/G"/>
</dbReference>
<protein>
    <submittedName>
        <fullName evidence="10">Protein-disulfide isomerase</fullName>
    </submittedName>
</protein>
<dbReference type="InterPro" id="IPR036249">
    <property type="entry name" value="Thioredoxin-like_sf"/>
</dbReference>
<dbReference type="OrthoDB" id="9800545at2"/>
<dbReference type="SUPFAM" id="SSF54423">
    <property type="entry name" value="DsbC/DsbG N-terminal domain-like"/>
    <property type="match status" value="1"/>
</dbReference>
<dbReference type="CDD" id="cd03020">
    <property type="entry name" value="DsbA_DsbC_DsbG"/>
    <property type="match status" value="1"/>
</dbReference>
<dbReference type="PANTHER" id="PTHR35272:SF3">
    <property type="entry name" value="THIOL:DISULFIDE INTERCHANGE PROTEIN DSBC"/>
    <property type="match status" value="1"/>
</dbReference>
<feature type="domain" description="Thioredoxin-like fold" evidence="9">
    <location>
        <begin position="108"/>
        <end position="220"/>
    </location>
</feature>
<dbReference type="Gene3D" id="3.40.30.10">
    <property type="entry name" value="Glutaredoxin"/>
    <property type="match status" value="1"/>
</dbReference>
<feature type="signal peptide" evidence="7">
    <location>
        <begin position="1"/>
        <end position="22"/>
    </location>
</feature>
<dbReference type="Pfam" id="PF13098">
    <property type="entry name" value="Thioredoxin_2"/>
    <property type="match status" value="1"/>
</dbReference>
<evidence type="ECO:0000259" key="8">
    <source>
        <dbReference type="Pfam" id="PF10411"/>
    </source>
</evidence>
<keyword evidence="10" id="KW-0413">Isomerase</keyword>
<proteinExistence type="inferred from homology"/>
<dbReference type="FunCoup" id="Q2LTY9">
    <property type="interactions" value="71"/>
</dbReference>
<evidence type="ECO:0000256" key="2">
    <source>
        <dbReference type="ARBA" id="ARBA00009813"/>
    </source>
</evidence>
<evidence type="ECO:0000256" key="6">
    <source>
        <dbReference type="ARBA" id="ARBA00023284"/>
    </source>
</evidence>
<dbReference type="Proteomes" id="UP000001933">
    <property type="component" value="Chromosome"/>
</dbReference>
<evidence type="ECO:0000256" key="1">
    <source>
        <dbReference type="ARBA" id="ARBA00004418"/>
    </source>
</evidence>
<dbReference type="InterPro" id="IPR051470">
    <property type="entry name" value="Thiol:disulfide_interchange"/>
</dbReference>
<organism evidence="10 11">
    <name type="scientific">Syntrophus aciditrophicus (strain SB)</name>
    <dbReference type="NCBI Taxonomy" id="56780"/>
    <lineage>
        <taxon>Bacteria</taxon>
        <taxon>Pseudomonadati</taxon>
        <taxon>Thermodesulfobacteriota</taxon>
        <taxon>Syntrophia</taxon>
        <taxon>Syntrophales</taxon>
        <taxon>Syntrophaceae</taxon>
        <taxon>Syntrophus</taxon>
    </lineage>
</organism>
<feature type="domain" description="Disulphide bond isomerase DsbC/G N-terminal" evidence="8">
    <location>
        <begin position="20"/>
        <end position="85"/>
    </location>
</feature>
<dbReference type="GO" id="GO:0016853">
    <property type="term" value="F:isomerase activity"/>
    <property type="evidence" value="ECO:0007669"/>
    <property type="project" value="UniProtKB-KW"/>
</dbReference>
<accession>Q2LTY9</accession>
<dbReference type="InterPro" id="IPR018950">
    <property type="entry name" value="DiS-bond_isomerase_DsbC/G_N"/>
</dbReference>
<dbReference type="InterPro" id="IPR012336">
    <property type="entry name" value="Thioredoxin-like_fold"/>
</dbReference>
<gene>
    <name evidence="10" type="ORF">SYN_01858</name>
</gene>